<dbReference type="Gene3D" id="3.40.50.720">
    <property type="entry name" value="NAD(P)-binding Rossmann-like Domain"/>
    <property type="match status" value="1"/>
</dbReference>
<reference evidence="1 2" key="1">
    <citation type="submission" date="2017-06" db="EMBL/GenBank/DDBJ databases">
        <authorList>
            <person name="Kim H.J."/>
            <person name="Triplett B.A."/>
        </authorList>
    </citation>
    <scope>NUCLEOTIDE SEQUENCE [LARGE SCALE GENOMIC DNA]</scope>
    <source>
        <strain evidence="1 2">DSM 11445</strain>
    </source>
</reference>
<dbReference type="Proteomes" id="UP000198440">
    <property type="component" value="Unassembled WGS sequence"/>
</dbReference>
<name>A0A239LXU7_9RHOB</name>
<evidence type="ECO:0000313" key="2">
    <source>
        <dbReference type="Proteomes" id="UP000198440"/>
    </source>
</evidence>
<evidence type="ECO:0000313" key="1">
    <source>
        <dbReference type="EMBL" id="SNT34623.1"/>
    </source>
</evidence>
<dbReference type="RefSeq" id="WP_342744992.1">
    <property type="nucleotide sequence ID" value="NZ_FZON01000106.1"/>
</dbReference>
<dbReference type="SUPFAM" id="SSF51735">
    <property type="entry name" value="NAD(P)-binding Rossmann-fold domains"/>
    <property type="match status" value="1"/>
</dbReference>
<gene>
    <name evidence="1" type="ORF">SAMN04488078_11062</name>
</gene>
<dbReference type="InterPro" id="IPR036291">
    <property type="entry name" value="NAD(P)-bd_dom_sf"/>
</dbReference>
<sequence length="82" mass="9027">MVGTVLILGGNGRFGRNAAEAFWNAGWRIRLFDRAEDDLAQAAQGADVIVNGWNPAYPDPGLFIQIRGNSWRARESFVESSC</sequence>
<accession>A0A239LXU7</accession>
<proteinExistence type="predicted"/>
<organism evidence="1 2">
    <name type="scientific">Antarctobacter heliothermus</name>
    <dbReference type="NCBI Taxonomy" id="74033"/>
    <lineage>
        <taxon>Bacteria</taxon>
        <taxon>Pseudomonadati</taxon>
        <taxon>Pseudomonadota</taxon>
        <taxon>Alphaproteobacteria</taxon>
        <taxon>Rhodobacterales</taxon>
        <taxon>Roseobacteraceae</taxon>
        <taxon>Antarctobacter</taxon>
    </lineage>
</organism>
<dbReference type="EMBL" id="FZON01000106">
    <property type="protein sequence ID" value="SNT34623.1"/>
    <property type="molecule type" value="Genomic_DNA"/>
</dbReference>
<protein>
    <submittedName>
        <fullName evidence="1">Uncharacterized protein</fullName>
    </submittedName>
</protein>
<dbReference type="AlphaFoldDB" id="A0A239LXU7"/>